<keyword evidence="4" id="KW-0238">DNA-binding</keyword>
<keyword evidence="3" id="KW-0805">Transcription regulation</keyword>
<comment type="caution">
    <text evidence="7">The sequence shown here is derived from an EMBL/GenBank/DDBJ whole genome shotgun (WGS) entry which is preliminary data.</text>
</comment>
<evidence type="ECO:0000256" key="4">
    <source>
        <dbReference type="ARBA" id="ARBA00023125"/>
    </source>
</evidence>
<dbReference type="AlphaFoldDB" id="A0AAD4HZB4"/>
<evidence type="ECO:0000313" key="8">
    <source>
        <dbReference type="Proteomes" id="UP001197093"/>
    </source>
</evidence>
<gene>
    <name evidence="7" type="ORF">NEMBOFW57_005077</name>
</gene>
<evidence type="ECO:0000256" key="3">
    <source>
        <dbReference type="ARBA" id="ARBA00023015"/>
    </source>
</evidence>
<dbReference type="Pfam" id="PF11951">
    <property type="entry name" value="Fungal_trans_2"/>
    <property type="match status" value="2"/>
</dbReference>
<keyword evidence="5" id="KW-0804">Transcription</keyword>
<evidence type="ECO:0000256" key="6">
    <source>
        <dbReference type="ARBA" id="ARBA00023242"/>
    </source>
</evidence>
<keyword evidence="2" id="KW-0862">Zinc</keyword>
<keyword evidence="6" id="KW-0539">Nucleus</keyword>
<reference evidence="7" key="1">
    <citation type="submission" date="2023-02" db="EMBL/GenBank/DDBJ databases">
        <authorList>
            <person name="Palmer J.M."/>
        </authorList>
    </citation>
    <scope>NUCLEOTIDE SEQUENCE</scope>
    <source>
        <strain evidence="7">FW57</strain>
    </source>
</reference>
<evidence type="ECO:0000256" key="2">
    <source>
        <dbReference type="ARBA" id="ARBA00022833"/>
    </source>
</evidence>
<dbReference type="InterPro" id="IPR021858">
    <property type="entry name" value="Fun_TF"/>
</dbReference>
<dbReference type="GO" id="GO:0003677">
    <property type="term" value="F:DNA binding"/>
    <property type="evidence" value="ECO:0007669"/>
    <property type="project" value="UniProtKB-KW"/>
</dbReference>
<dbReference type="EMBL" id="JAHCVI010000002">
    <property type="protein sequence ID" value="KAG7288721.1"/>
    <property type="molecule type" value="Genomic_DNA"/>
</dbReference>
<name>A0AAD4HZB4_9PEZI</name>
<dbReference type="PANTHER" id="PTHR37534:SF46">
    <property type="entry name" value="ZN(II)2CYS6 TRANSCRIPTION FACTOR (EUROFUNG)"/>
    <property type="match status" value="1"/>
</dbReference>
<protein>
    <submittedName>
        <fullName evidence="7">Uncharacterized protein</fullName>
    </submittedName>
</protein>
<dbReference type="PANTHER" id="PTHR37534">
    <property type="entry name" value="TRANSCRIPTIONAL ACTIVATOR PROTEIN UGA3"/>
    <property type="match status" value="1"/>
</dbReference>
<organism evidence="7 8">
    <name type="scientific">Staphylotrichum longicolle</name>
    <dbReference type="NCBI Taxonomy" id="669026"/>
    <lineage>
        <taxon>Eukaryota</taxon>
        <taxon>Fungi</taxon>
        <taxon>Dikarya</taxon>
        <taxon>Ascomycota</taxon>
        <taxon>Pezizomycotina</taxon>
        <taxon>Sordariomycetes</taxon>
        <taxon>Sordariomycetidae</taxon>
        <taxon>Sordariales</taxon>
        <taxon>Chaetomiaceae</taxon>
        <taxon>Staphylotrichum</taxon>
    </lineage>
</organism>
<sequence>MKLDKTDEKLWIFHIHAFCAGRTLLPGNYWFDQVAAIAAKDPCARHALLAFSTAYVLDFQPTEAMRLRANDHYRNAVRLLGQALQQQETYRAGSEDGIVAAMILIYSNDIVNWESRRPKDQQPLWREGARAARRILDHSDPGYRYWAPGNVQSSRARIGNANWVAYTDICAQPVTPLTEESTQNLFPWLLEGSKEEVHKIHDATGVCSKLLHMFSQVTYFAALLKKDPESTVVPPAAVRLREKLKNFRQWSDLSLGYPSVEELFDSCNLDDNGQPRSHPHVVRSLKVLIRCIERMPCTGPLFTSQSPFFPVFLMAIASVRPEERKVSRDWFEVVLSGAQCRSERQETQFLIRIVQSVPPVWVAIKKLWEWLDNELVEEPYDEDQPIGQRRAWWEEMVAKLVEESGVLSLV</sequence>
<dbReference type="GO" id="GO:0005634">
    <property type="term" value="C:nucleus"/>
    <property type="evidence" value="ECO:0007669"/>
    <property type="project" value="UniProtKB-SubCell"/>
</dbReference>
<evidence type="ECO:0000313" key="7">
    <source>
        <dbReference type="EMBL" id="KAG7288721.1"/>
    </source>
</evidence>
<keyword evidence="8" id="KW-1185">Reference proteome</keyword>
<evidence type="ECO:0000256" key="5">
    <source>
        <dbReference type="ARBA" id="ARBA00023163"/>
    </source>
</evidence>
<dbReference type="Proteomes" id="UP001197093">
    <property type="component" value="Unassembled WGS sequence"/>
</dbReference>
<proteinExistence type="predicted"/>
<comment type="subcellular location">
    <subcellularLocation>
        <location evidence="1">Nucleus</location>
    </subcellularLocation>
</comment>
<accession>A0AAD4HZB4</accession>
<evidence type="ECO:0000256" key="1">
    <source>
        <dbReference type="ARBA" id="ARBA00004123"/>
    </source>
</evidence>